<keyword evidence="9" id="KW-0472">Membrane</keyword>
<comment type="caution">
    <text evidence="13">The sequence shown here is derived from an EMBL/GenBank/DDBJ whole genome shotgun (WGS) entry which is preliminary data.</text>
</comment>
<dbReference type="EMBL" id="JASSZA010000019">
    <property type="protein sequence ID" value="KAK2089060.1"/>
    <property type="molecule type" value="Genomic_DNA"/>
</dbReference>
<keyword evidence="10 12" id="KW-0675">Receptor</keyword>
<evidence type="ECO:0000256" key="9">
    <source>
        <dbReference type="ARBA" id="ARBA00023136"/>
    </source>
</evidence>
<dbReference type="InterPro" id="IPR004072">
    <property type="entry name" value="Vmron_rcpt_1"/>
</dbReference>
<evidence type="ECO:0000256" key="2">
    <source>
        <dbReference type="ARBA" id="ARBA00004651"/>
    </source>
</evidence>
<keyword evidence="8 12" id="KW-0297">G-protein coupled receptor</keyword>
<evidence type="ECO:0000256" key="1">
    <source>
        <dbReference type="ARBA" id="ARBA00003878"/>
    </source>
</evidence>
<evidence type="ECO:0000256" key="6">
    <source>
        <dbReference type="ARBA" id="ARBA00022692"/>
    </source>
</evidence>
<evidence type="ECO:0000256" key="3">
    <source>
        <dbReference type="ARBA" id="ARBA00010663"/>
    </source>
</evidence>
<comment type="similarity">
    <text evidence="3 12">Belongs to the G-protein coupled receptor 1 family.</text>
</comment>
<evidence type="ECO:0000313" key="14">
    <source>
        <dbReference type="Proteomes" id="UP001266305"/>
    </source>
</evidence>
<proteinExistence type="inferred from homology"/>
<reference evidence="13 14" key="1">
    <citation type="submission" date="2023-05" db="EMBL/GenBank/DDBJ databases">
        <title>B98-5 Cell Line De Novo Hybrid Assembly: An Optical Mapping Approach.</title>
        <authorList>
            <person name="Kananen K."/>
            <person name="Auerbach J.A."/>
            <person name="Kautto E."/>
            <person name="Blachly J.S."/>
        </authorList>
    </citation>
    <scope>NUCLEOTIDE SEQUENCE [LARGE SCALE GENOMIC DNA]</scope>
    <source>
        <strain evidence="13">B95-8</strain>
        <tissue evidence="13">Cell line</tissue>
    </source>
</reference>
<gene>
    <name evidence="13" type="ORF">P7K49_034967</name>
</gene>
<evidence type="ECO:0000256" key="8">
    <source>
        <dbReference type="ARBA" id="ARBA00023040"/>
    </source>
</evidence>
<evidence type="ECO:0000256" key="12">
    <source>
        <dbReference type="RuleBase" id="RU364061"/>
    </source>
</evidence>
<keyword evidence="7" id="KW-1133">Transmembrane helix</keyword>
<protein>
    <recommendedName>
        <fullName evidence="12">Vomeronasal type-1 receptor</fullName>
    </recommendedName>
</protein>
<keyword evidence="14" id="KW-1185">Reference proteome</keyword>
<name>A0ABQ9TW80_SAGOE</name>
<evidence type="ECO:0000256" key="5">
    <source>
        <dbReference type="ARBA" id="ARBA00022507"/>
    </source>
</evidence>
<dbReference type="Pfam" id="PF03402">
    <property type="entry name" value="V1R"/>
    <property type="match status" value="1"/>
</dbReference>
<dbReference type="PANTHER" id="PTHR24062">
    <property type="entry name" value="VOMERONASAL TYPE-1 RECEPTOR"/>
    <property type="match status" value="1"/>
</dbReference>
<accession>A0ABQ9TW80</accession>
<comment type="subcellular location">
    <subcellularLocation>
        <location evidence="2 12">Cell membrane</location>
        <topology evidence="2 12">Multi-pass membrane protein</topology>
    </subcellularLocation>
</comment>
<keyword evidence="5 12" id="KW-0589">Pheromone response</keyword>
<organism evidence="13 14">
    <name type="scientific">Saguinus oedipus</name>
    <name type="common">Cotton-top tamarin</name>
    <name type="synonym">Oedipomidas oedipus</name>
    <dbReference type="NCBI Taxonomy" id="9490"/>
    <lineage>
        <taxon>Eukaryota</taxon>
        <taxon>Metazoa</taxon>
        <taxon>Chordata</taxon>
        <taxon>Craniata</taxon>
        <taxon>Vertebrata</taxon>
        <taxon>Euteleostomi</taxon>
        <taxon>Mammalia</taxon>
        <taxon>Eutheria</taxon>
        <taxon>Euarchontoglires</taxon>
        <taxon>Primates</taxon>
        <taxon>Haplorrhini</taxon>
        <taxon>Platyrrhini</taxon>
        <taxon>Cebidae</taxon>
        <taxon>Callitrichinae</taxon>
        <taxon>Saguinus</taxon>
    </lineage>
</organism>
<dbReference type="Proteomes" id="UP001266305">
    <property type="component" value="Unassembled WGS sequence"/>
</dbReference>
<keyword evidence="11 12" id="KW-0807">Transducer</keyword>
<keyword evidence="6" id="KW-0812">Transmembrane</keyword>
<evidence type="ECO:0000256" key="10">
    <source>
        <dbReference type="ARBA" id="ARBA00023170"/>
    </source>
</evidence>
<evidence type="ECO:0000256" key="4">
    <source>
        <dbReference type="ARBA" id="ARBA00022475"/>
    </source>
</evidence>
<sequence>MSSSSIIFILYRHKQQVRHIHRTNISSRSSPGSRATMSILVLMQDLVFIAVKEAKGSDDFGNVNEKRRTGDDVKVSAVQSVAISSYFEFLLPLLPVHLLHTLDPPELNLLLAFHCPRGLCLPPGLAFPCPPQPPPRLAHTAAWVNGCSGSASSARSGTAWELAIGFGLAQGLRQAAQQPHHEQSPVHPR</sequence>
<evidence type="ECO:0000256" key="11">
    <source>
        <dbReference type="ARBA" id="ARBA00023224"/>
    </source>
</evidence>
<comment type="function">
    <text evidence="1">Putative pheromone receptor.</text>
</comment>
<keyword evidence="4 12" id="KW-1003">Cell membrane</keyword>
<evidence type="ECO:0000256" key="7">
    <source>
        <dbReference type="ARBA" id="ARBA00022989"/>
    </source>
</evidence>
<evidence type="ECO:0000313" key="13">
    <source>
        <dbReference type="EMBL" id="KAK2089060.1"/>
    </source>
</evidence>